<dbReference type="Proteomes" id="UP000323876">
    <property type="component" value="Unassembled WGS sequence"/>
</dbReference>
<gene>
    <name evidence="14" type="ORF">F3087_18905</name>
</gene>
<keyword evidence="3 9" id="KW-0028">Amino-acid biosynthesis</keyword>
<keyword evidence="15" id="KW-1185">Reference proteome</keyword>
<dbReference type="GO" id="GO:0005524">
    <property type="term" value="F:ATP binding"/>
    <property type="evidence" value="ECO:0007669"/>
    <property type="project" value="UniProtKB-KW"/>
</dbReference>
<dbReference type="SUPFAM" id="SSF56235">
    <property type="entry name" value="N-terminal nucleophile aminohydrolases (Ntn hydrolases)"/>
    <property type="match status" value="1"/>
</dbReference>
<evidence type="ECO:0000256" key="5">
    <source>
        <dbReference type="ARBA" id="ARBA00022840"/>
    </source>
</evidence>
<keyword evidence="9" id="KW-0315">Glutamine amidotransferase</keyword>
<dbReference type="Gene3D" id="3.60.20.10">
    <property type="entry name" value="Glutamine Phosphoribosylpyrophosphate, subunit 1, domain 1"/>
    <property type="match status" value="1"/>
</dbReference>
<keyword evidence="6 9" id="KW-0061">Asparagine biosynthesis</keyword>
<dbReference type="Pfam" id="PF13537">
    <property type="entry name" value="GATase_7"/>
    <property type="match status" value="1"/>
</dbReference>
<feature type="binding site" evidence="10">
    <location>
        <position position="280"/>
    </location>
    <ligand>
        <name>ATP</name>
        <dbReference type="ChEBI" id="CHEBI:30616"/>
    </ligand>
</feature>
<dbReference type="InterPro" id="IPR001962">
    <property type="entry name" value="Asn_synthase"/>
</dbReference>
<dbReference type="PANTHER" id="PTHR11772:SF2">
    <property type="entry name" value="ASPARAGINE SYNTHETASE [GLUTAMINE-HYDROLYZING]"/>
    <property type="match status" value="1"/>
</dbReference>
<dbReference type="Pfam" id="PF00733">
    <property type="entry name" value="Asn_synthase"/>
    <property type="match status" value="1"/>
</dbReference>
<name>A0A5N0EE48_9NOCA</name>
<dbReference type="InterPro" id="IPR017932">
    <property type="entry name" value="GATase_2_dom"/>
</dbReference>
<evidence type="ECO:0000256" key="10">
    <source>
        <dbReference type="PIRSR" id="PIRSR001589-2"/>
    </source>
</evidence>
<dbReference type="GO" id="GO:0004066">
    <property type="term" value="F:asparagine synthase (glutamine-hydrolyzing) activity"/>
    <property type="evidence" value="ECO:0007669"/>
    <property type="project" value="UniProtKB-EC"/>
</dbReference>
<evidence type="ECO:0000256" key="3">
    <source>
        <dbReference type="ARBA" id="ARBA00022605"/>
    </source>
</evidence>
<dbReference type="SUPFAM" id="SSF52402">
    <property type="entry name" value="Adenine nucleotide alpha hydrolases-like"/>
    <property type="match status" value="1"/>
</dbReference>
<protein>
    <recommendedName>
        <fullName evidence="1">asparagine synthase (glutamine-hydrolyzing)</fullName>
        <ecNumber evidence="1">6.3.5.4</ecNumber>
    </recommendedName>
</protein>
<keyword evidence="5 10" id="KW-0067">ATP-binding</keyword>
<reference evidence="14 15" key="1">
    <citation type="submission" date="2019-09" db="EMBL/GenBank/DDBJ databases">
        <authorList>
            <person name="Wang X."/>
        </authorList>
    </citation>
    <scope>NUCLEOTIDE SEQUENCE [LARGE SCALE GENOMIC DNA]</scope>
    <source>
        <strain evidence="14 15">CICC 11023</strain>
    </source>
</reference>
<evidence type="ECO:0000256" key="2">
    <source>
        <dbReference type="ARBA" id="ARBA00022598"/>
    </source>
</evidence>
<dbReference type="InterPro" id="IPR029055">
    <property type="entry name" value="Ntn_hydrolases_N"/>
</dbReference>
<keyword evidence="2" id="KW-0436">Ligase</keyword>
<dbReference type="CDD" id="cd01991">
    <property type="entry name" value="Asn_synthase_B_C"/>
    <property type="match status" value="1"/>
</dbReference>
<comment type="catalytic activity">
    <reaction evidence="8">
        <text>L-aspartate + L-glutamine + ATP + H2O = L-asparagine + L-glutamate + AMP + diphosphate + H(+)</text>
        <dbReference type="Rhea" id="RHEA:12228"/>
        <dbReference type="ChEBI" id="CHEBI:15377"/>
        <dbReference type="ChEBI" id="CHEBI:15378"/>
        <dbReference type="ChEBI" id="CHEBI:29985"/>
        <dbReference type="ChEBI" id="CHEBI:29991"/>
        <dbReference type="ChEBI" id="CHEBI:30616"/>
        <dbReference type="ChEBI" id="CHEBI:33019"/>
        <dbReference type="ChEBI" id="CHEBI:58048"/>
        <dbReference type="ChEBI" id="CHEBI:58359"/>
        <dbReference type="ChEBI" id="CHEBI:456215"/>
        <dbReference type="EC" id="6.3.5.4"/>
    </reaction>
</comment>
<dbReference type="PIRSF" id="PIRSF001589">
    <property type="entry name" value="Asn_synthetase_glu-h"/>
    <property type="match status" value="1"/>
</dbReference>
<evidence type="ECO:0000259" key="13">
    <source>
        <dbReference type="PROSITE" id="PS51278"/>
    </source>
</evidence>
<evidence type="ECO:0000256" key="1">
    <source>
        <dbReference type="ARBA" id="ARBA00012737"/>
    </source>
</evidence>
<organism evidence="14 15">
    <name type="scientific">Nocardia colli</name>
    <dbReference type="NCBI Taxonomy" id="2545717"/>
    <lineage>
        <taxon>Bacteria</taxon>
        <taxon>Bacillati</taxon>
        <taxon>Actinomycetota</taxon>
        <taxon>Actinomycetes</taxon>
        <taxon>Mycobacteriales</taxon>
        <taxon>Nocardiaceae</taxon>
        <taxon>Nocardia</taxon>
    </lineage>
</organism>
<feature type="domain" description="Glutamine amidotransferase type-2" evidence="13">
    <location>
        <begin position="2"/>
        <end position="205"/>
    </location>
</feature>
<dbReference type="GO" id="GO:0006529">
    <property type="term" value="P:asparagine biosynthetic process"/>
    <property type="evidence" value="ECO:0007669"/>
    <property type="project" value="UniProtKB-KW"/>
</dbReference>
<dbReference type="RefSeq" id="WP_150403287.1">
    <property type="nucleotide sequence ID" value="NZ_VXLC01000006.1"/>
</dbReference>
<feature type="site" description="Important for beta-aspartyl-AMP intermediate formation" evidence="11">
    <location>
        <position position="357"/>
    </location>
</feature>
<feature type="region of interest" description="Disordered" evidence="12">
    <location>
        <begin position="216"/>
        <end position="239"/>
    </location>
</feature>
<dbReference type="EMBL" id="VXLC01000006">
    <property type="protein sequence ID" value="KAA8887717.1"/>
    <property type="molecule type" value="Genomic_DNA"/>
</dbReference>
<comment type="pathway">
    <text evidence="7">Amino-acid biosynthesis.</text>
</comment>
<evidence type="ECO:0000256" key="4">
    <source>
        <dbReference type="ARBA" id="ARBA00022741"/>
    </source>
</evidence>
<feature type="binding site" evidence="10">
    <location>
        <begin position="355"/>
        <end position="356"/>
    </location>
    <ligand>
        <name>ATP</name>
        <dbReference type="ChEBI" id="CHEBI:30616"/>
    </ligand>
</feature>
<evidence type="ECO:0000256" key="6">
    <source>
        <dbReference type="ARBA" id="ARBA00022888"/>
    </source>
</evidence>
<proteinExistence type="predicted"/>
<evidence type="ECO:0000313" key="14">
    <source>
        <dbReference type="EMBL" id="KAA8887717.1"/>
    </source>
</evidence>
<evidence type="ECO:0000313" key="15">
    <source>
        <dbReference type="Proteomes" id="UP000323876"/>
    </source>
</evidence>
<dbReference type="InterPro" id="IPR006426">
    <property type="entry name" value="Asn_synth_AEB"/>
</dbReference>
<dbReference type="InterPro" id="IPR050795">
    <property type="entry name" value="Asn_Synthetase"/>
</dbReference>
<sequence length="603" mass="65409">MCGIYAEFGSTLDCGSKEIIRLLELRGEDATNIAIGPQYRVIATRHAMWEGGDTRQPLRRDGWIVAFNGEIFNLSAIRELLNDPDLSEVEVISAGFARYGVQFFGQIDGQFAVIVVDTVHRRLMATRDRWGICPLYFTTTDESIVVASTVPAIQAGAGVNNAATREMSVRGLLETAGWWAARPGWTPIDAVSTVMPGTLVTFSLTSVTTEQWCNNDLRTQGRESPSGGTTESLRSSVERATVDRLRSNTKMGVLLSGGVDSAVIAAIAAQHGIEQSFGLVGSEDATSKEVQAQQRDLASALQISHEAVPISAVDIALNFGAVIRMIGHPIARLGPVGMYLLSTAVRDCGIRAVLSGEGADELFAGYDSLRAAALVDGAQVSQTGLGTPEFDAGVAPSLYWAMMRESAGKPLLKRLSVARFVARFLRADTTPVLLDMKGLASSLGVDNNSHLRSARTQEISLLLAQYLLTVQSDHVWMNNLVECRFPWLSAAVEDCASRYSSRQLCNEVSGKLPIHALASQLFDEYPRLGSYRFEKRAFRISVGSVLRNRHSAKILRDYIEAAGDELFNLPRILQIFDGAVTNQSCTERESVLLCVVASSGALQ</sequence>
<dbReference type="AlphaFoldDB" id="A0A5N0EE48"/>
<evidence type="ECO:0000256" key="8">
    <source>
        <dbReference type="ARBA" id="ARBA00048741"/>
    </source>
</evidence>
<dbReference type="PANTHER" id="PTHR11772">
    <property type="entry name" value="ASPARAGINE SYNTHETASE"/>
    <property type="match status" value="1"/>
</dbReference>
<dbReference type="InterPro" id="IPR014729">
    <property type="entry name" value="Rossmann-like_a/b/a_fold"/>
</dbReference>
<feature type="binding site" evidence="10">
    <location>
        <position position="254"/>
    </location>
    <ligand>
        <name>ATP</name>
        <dbReference type="ChEBI" id="CHEBI:30616"/>
    </ligand>
</feature>
<dbReference type="EC" id="6.3.5.4" evidence="1"/>
<dbReference type="Gene3D" id="3.40.50.620">
    <property type="entry name" value="HUPs"/>
    <property type="match status" value="1"/>
</dbReference>
<evidence type="ECO:0000256" key="12">
    <source>
        <dbReference type="SAM" id="MobiDB-lite"/>
    </source>
</evidence>
<comment type="caution">
    <text evidence="14">The sequence shown here is derived from an EMBL/GenBank/DDBJ whole genome shotgun (WGS) entry which is preliminary data.</text>
</comment>
<dbReference type="OrthoDB" id="9763290at2"/>
<evidence type="ECO:0000256" key="7">
    <source>
        <dbReference type="ARBA" id="ARBA00029440"/>
    </source>
</evidence>
<accession>A0A5N0EE48</accession>
<keyword evidence="4 10" id="KW-0547">Nucleotide-binding</keyword>
<feature type="compositionally biased region" description="Polar residues" evidence="12">
    <location>
        <begin position="216"/>
        <end position="235"/>
    </location>
</feature>
<evidence type="ECO:0000256" key="11">
    <source>
        <dbReference type="PIRSR" id="PIRSR001589-3"/>
    </source>
</evidence>
<dbReference type="PROSITE" id="PS51278">
    <property type="entry name" value="GATASE_TYPE_2"/>
    <property type="match status" value="1"/>
</dbReference>
<feature type="active site" description="For GATase activity" evidence="9">
    <location>
        <position position="2"/>
    </location>
</feature>
<evidence type="ECO:0000256" key="9">
    <source>
        <dbReference type="PIRSR" id="PIRSR001589-1"/>
    </source>
</evidence>